<accession>A0AAD9JM08</accession>
<dbReference type="EMBL" id="JAODUP010000233">
    <property type="protein sequence ID" value="KAK2155689.1"/>
    <property type="molecule type" value="Genomic_DNA"/>
</dbReference>
<name>A0AAD9JM08_9ANNE</name>
<proteinExistence type="predicted"/>
<dbReference type="Proteomes" id="UP001208570">
    <property type="component" value="Unassembled WGS sequence"/>
</dbReference>
<evidence type="ECO:0000313" key="2">
    <source>
        <dbReference type="Proteomes" id="UP001208570"/>
    </source>
</evidence>
<evidence type="ECO:0000313" key="1">
    <source>
        <dbReference type="EMBL" id="KAK2155689.1"/>
    </source>
</evidence>
<comment type="caution">
    <text evidence="1">The sequence shown here is derived from an EMBL/GenBank/DDBJ whole genome shotgun (WGS) entry which is preliminary data.</text>
</comment>
<gene>
    <name evidence="1" type="ORF">LSH36_233g02020</name>
</gene>
<sequence length="167" mass="18432">MTPTADKDQGVLHGTQLHPVMRIIGACHEDYDPAPVLGYQTHKGGPVISLGDKENIIVGDDADADGDDVEDLYRISVERNRVDNDDDDAARSRAPIRNGLDRFGGKQEPHDERKLVGLVMSLSERVAALQHTLGNIKLQNHYIYRTIKKGYKSCKESANDSAIKVGR</sequence>
<organism evidence="1 2">
    <name type="scientific">Paralvinella palmiformis</name>
    <dbReference type="NCBI Taxonomy" id="53620"/>
    <lineage>
        <taxon>Eukaryota</taxon>
        <taxon>Metazoa</taxon>
        <taxon>Spiralia</taxon>
        <taxon>Lophotrochozoa</taxon>
        <taxon>Annelida</taxon>
        <taxon>Polychaeta</taxon>
        <taxon>Sedentaria</taxon>
        <taxon>Canalipalpata</taxon>
        <taxon>Terebellida</taxon>
        <taxon>Terebelliformia</taxon>
        <taxon>Alvinellidae</taxon>
        <taxon>Paralvinella</taxon>
    </lineage>
</organism>
<protein>
    <submittedName>
        <fullName evidence="1">Uncharacterized protein</fullName>
    </submittedName>
</protein>
<dbReference type="AlphaFoldDB" id="A0AAD9JM08"/>
<keyword evidence="2" id="KW-1185">Reference proteome</keyword>
<reference evidence="1" key="1">
    <citation type="journal article" date="2023" name="Mol. Biol. Evol.">
        <title>Third-Generation Sequencing Reveals the Adaptive Role of the Epigenome in Three Deep-Sea Polychaetes.</title>
        <authorList>
            <person name="Perez M."/>
            <person name="Aroh O."/>
            <person name="Sun Y."/>
            <person name="Lan Y."/>
            <person name="Juniper S.K."/>
            <person name="Young C.R."/>
            <person name="Angers B."/>
            <person name="Qian P.Y."/>
        </authorList>
    </citation>
    <scope>NUCLEOTIDE SEQUENCE</scope>
    <source>
        <strain evidence="1">P08H-3</strain>
    </source>
</reference>